<dbReference type="PANTHER" id="PTHR43668:SF2">
    <property type="entry name" value="ALLANTOINASE"/>
    <property type="match status" value="1"/>
</dbReference>
<dbReference type="GO" id="GO:0006221">
    <property type="term" value="P:pyrimidine nucleotide biosynthetic process"/>
    <property type="evidence" value="ECO:0007669"/>
    <property type="project" value="UniProtKB-KW"/>
</dbReference>
<dbReference type="EMBL" id="BKCL01000005">
    <property type="protein sequence ID" value="GEQ98321.1"/>
    <property type="molecule type" value="Genomic_DNA"/>
</dbReference>
<dbReference type="GO" id="GO:0004038">
    <property type="term" value="F:allantoinase activity"/>
    <property type="evidence" value="ECO:0007669"/>
    <property type="project" value="TreeGrafter"/>
</dbReference>
<evidence type="ECO:0000313" key="4">
    <source>
        <dbReference type="Proteomes" id="UP000322084"/>
    </source>
</evidence>
<sequence>MSRTAYVNARLMDPSCGRDETGSLLVVDGYIDAIGADLPIPPETEIIDCKGQILAPGLVDMHSFQPDFNAAAAGGITRLVLIPDQSVPLDDAAKIAQVAHSGSNGVMVHPLGAATKGLQGSSMAELGLMSEAGAVGFGDGRRAIADSQMMRRLLEYARLFNRPIIQHAQDPSLAKNGVMTEGETATRLGLAGIPAVAEVMMIERDARLVELTGGRLHHAQISTAASLDAIRRNKARELPMSCGVSPQHFILNETAVADYRTFAKLSPPLRSEADRAAIVEAIREGLIDVICSAHDPQDQENKRLPFAEAAHGAVGYQTLLALSLSLYHGYDVDLMQILAMLSTNPARILGLDAGTLAPGARADFILFDLNRPWRINPEDFLSETQNTPFEGQPVQGTLSRTVIAGETVFMGGKP</sequence>
<dbReference type="NCBIfam" id="TIGR00857">
    <property type="entry name" value="pyrC_multi"/>
    <property type="match status" value="1"/>
</dbReference>
<dbReference type="InterPro" id="IPR006680">
    <property type="entry name" value="Amidohydro-rel"/>
</dbReference>
<dbReference type="Proteomes" id="UP000322084">
    <property type="component" value="Unassembled WGS sequence"/>
</dbReference>
<dbReference type="InterPro" id="IPR004722">
    <property type="entry name" value="DHOase"/>
</dbReference>
<dbReference type="Gene3D" id="3.20.20.140">
    <property type="entry name" value="Metal-dependent hydrolases"/>
    <property type="match status" value="1"/>
</dbReference>
<dbReference type="PANTHER" id="PTHR43668">
    <property type="entry name" value="ALLANTOINASE"/>
    <property type="match status" value="1"/>
</dbReference>
<dbReference type="GO" id="GO:0006145">
    <property type="term" value="P:purine nucleobase catabolic process"/>
    <property type="evidence" value="ECO:0007669"/>
    <property type="project" value="TreeGrafter"/>
</dbReference>
<evidence type="ECO:0000256" key="1">
    <source>
        <dbReference type="ARBA" id="ARBA00022975"/>
    </source>
</evidence>
<dbReference type="InterPro" id="IPR032466">
    <property type="entry name" value="Metal_Hydrolase"/>
</dbReference>
<dbReference type="SUPFAM" id="SSF51556">
    <property type="entry name" value="Metallo-dependent hydrolases"/>
    <property type="match status" value="1"/>
</dbReference>
<dbReference type="CDD" id="cd01317">
    <property type="entry name" value="DHOase_IIa"/>
    <property type="match status" value="1"/>
</dbReference>
<dbReference type="SUPFAM" id="SSF51338">
    <property type="entry name" value="Composite domain of metallo-dependent hydrolases"/>
    <property type="match status" value="1"/>
</dbReference>
<evidence type="ECO:0000259" key="2">
    <source>
        <dbReference type="Pfam" id="PF01979"/>
    </source>
</evidence>
<dbReference type="InterPro" id="IPR050138">
    <property type="entry name" value="DHOase/Allantoinase_Hydrolase"/>
</dbReference>
<dbReference type="GO" id="GO:0046872">
    <property type="term" value="F:metal ion binding"/>
    <property type="evidence" value="ECO:0007669"/>
    <property type="project" value="InterPro"/>
</dbReference>
<dbReference type="InterPro" id="IPR011059">
    <property type="entry name" value="Metal-dep_hydrolase_composite"/>
</dbReference>
<gene>
    <name evidence="3" type="primary">pyrC_2</name>
    <name evidence="3" type="ORF">JCM17844_19580</name>
</gene>
<keyword evidence="1" id="KW-0665">Pyrimidine biosynthesis</keyword>
<dbReference type="GO" id="GO:0005737">
    <property type="term" value="C:cytoplasm"/>
    <property type="evidence" value="ECO:0007669"/>
    <property type="project" value="TreeGrafter"/>
</dbReference>
<feature type="domain" description="Amidohydrolase-related" evidence="2">
    <location>
        <begin position="140"/>
        <end position="408"/>
    </location>
</feature>
<dbReference type="RefSeq" id="WP_150000638.1">
    <property type="nucleotide sequence ID" value="NZ_BKCL01000005.1"/>
</dbReference>
<dbReference type="GO" id="GO:0004151">
    <property type="term" value="F:dihydroorotase activity"/>
    <property type="evidence" value="ECO:0007669"/>
    <property type="project" value="InterPro"/>
</dbReference>
<dbReference type="Pfam" id="PF01979">
    <property type="entry name" value="Amidohydro_1"/>
    <property type="match status" value="1"/>
</dbReference>
<evidence type="ECO:0000313" key="3">
    <source>
        <dbReference type="EMBL" id="GEQ98321.1"/>
    </source>
</evidence>
<reference evidence="3 4" key="1">
    <citation type="submission" date="2019-09" db="EMBL/GenBank/DDBJ databases">
        <title>NBRP : Genome information of microbial organism related human and environment.</title>
        <authorList>
            <person name="Hattori M."/>
            <person name="Oshima K."/>
            <person name="Inaba H."/>
            <person name="Suda W."/>
            <person name="Sakamoto M."/>
            <person name="Iino T."/>
            <person name="Kitahara M."/>
            <person name="Oshida Y."/>
            <person name="Iida T."/>
            <person name="Kudo T."/>
            <person name="Itoh T."/>
            <person name="Ohkuma M."/>
        </authorList>
    </citation>
    <scope>NUCLEOTIDE SEQUENCE [LARGE SCALE GENOMIC DNA]</scope>
    <source>
        <strain evidence="3 4">Hi-2</strain>
    </source>
</reference>
<comment type="caution">
    <text evidence="3">The sequence shown here is derived from an EMBL/GenBank/DDBJ whole genome shotgun (WGS) entry which is preliminary data.</text>
</comment>
<protein>
    <submittedName>
        <fullName evidence="3">Dihydroorotase</fullName>
    </submittedName>
</protein>
<name>A0A5A7MQV8_9PROT</name>
<proteinExistence type="predicted"/>
<dbReference type="Gene3D" id="2.30.40.10">
    <property type="entry name" value="Urease, subunit C, domain 1"/>
    <property type="match status" value="1"/>
</dbReference>
<accession>A0A5A7MQV8</accession>
<dbReference type="AlphaFoldDB" id="A0A5A7MQV8"/>
<organism evidence="3 4">
    <name type="scientific">Iodidimonas gelatinilytica</name>
    <dbReference type="NCBI Taxonomy" id="1236966"/>
    <lineage>
        <taxon>Bacteria</taxon>
        <taxon>Pseudomonadati</taxon>
        <taxon>Pseudomonadota</taxon>
        <taxon>Alphaproteobacteria</taxon>
        <taxon>Iodidimonadales</taxon>
        <taxon>Iodidimonadaceae</taxon>
        <taxon>Iodidimonas</taxon>
    </lineage>
</organism>